<organism evidence="2 3">
    <name type="scientific">Jatrophihabitans cynanchi</name>
    <dbReference type="NCBI Taxonomy" id="2944128"/>
    <lineage>
        <taxon>Bacteria</taxon>
        <taxon>Bacillati</taxon>
        <taxon>Actinomycetota</taxon>
        <taxon>Actinomycetes</taxon>
        <taxon>Jatrophihabitantales</taxon>
        <taxon>Jatrophihabitantaceae</taxon>
        <taxon>Jatrophihabitans</taxon>
    </lineage>
</organism>
<dbReference type="Gene3D" id="2.60.120.620">
    <property type="entry name" value="q2cbj1_9rhob like domain"/>
    <property type="match status" value="1"/>
</dbReference>
<dbReference type="EMBL" id="CP097463">
    <property type="protein sequence ID" value="WAX57440.1"/>
    <property type="molecule type" value="Genomic_DNA"/>
</dbReference>
<gene>
    <name evidence="2" type="ORF">M6B22_01420</name>
</gene>
<proteinExistence type="predicted"/>
<dbReference type="InterPro" id="IPR044862">
    <property type="entry name" value="Pro_4_hyd_alph_FE2OG_OXY"/>
</dbReference>
<keyword evidence="3" id="KW-1185">Reference proteome</keyword>
<evidence type="ECO:0000313" key="3">
    <source>
        <dbReference type="Proteomes" id="UP001164693"/>
    </source>
</evidence>
<reference evidence="2" key="1">
    <citation type="submission" date="2022-05" db="EMBL/GenBank/DDBJ databases">
        <title>Jatrophihabitans sp. SB3-54 whole genome sequence.</title>
        <authorList>
            <person name="Suh M.K."/>
            <person name="Eom M.K."/>
            <person name="Kim J.S."/>
            <person name="Kim H.S."/>
            <person name="Do H.E."/>
            <person name="Shin Y.K."/>
            <person name="Lee J.-S."/>
        </authorList>
    </citation>
    <scope>NUCLEOTIDE SEQUENCE</scope>
    <source>
        <strain evidence="2">SB3-54</strain>
    </source>
</reference>
<protein>
    <submittedName>
        <fullName evidence="2">2OG-Fe(II) oxygenase</fullName>
    </submittedName>
</protein>
<feature type="domain" description="Prolyl 4-hydroxylase alpha subunit Fe(2+) 2OG dioxygenase" evidence="1">
    <location>
        <begin position="171"/>
        <end position="248"/>
    </location>
</feature>
<evidence type="ECO:0000259" key="1">
    <source>
        <dbReference type="Pfam" id="PF13640"/>
    </source>
</evidence>
<sequence length="266" mass="28815">MTSDGAGQQAAAAGKVGSALEDVLAHRRWVRRGAPFPHVVAQNVFVPRVYEPLAAHFAGLLREHPEAFRRDMAGYDAAGAGLDRHRGGPLELFLRRDWHDLIAGVTGVAGTGDVSASLHHHQPGSAAGWPHNDLNPGWFPADPPPADRVQVPADGPVSYHHGTRPDGVGARETVRAVAVLFYLANPPWQRGDGGETALLASGDRGRGPATLVPPLNNSLVLFECTPHSWHAFCANPRTPRNSLVMWLHRPKPDVVTRWGEHSIVRW</sequence>
<accession>A0ABY7JZR2</accession>
<evidence type="ECO:0000313" key="2">
    <source>
        <dbReference type="EMBL" id="WAX57440.1"/>
    </source>
</evidence>
<dbReference type="Proteomes" id="UP001164693">
    <property type="component" value="Chromosome"/>
</dbReference>
<dbReference type="RefSeq" id="WP_269443980.1">
    <property type="nucleotide sequence ID" value="NZ_CP097463.1"/>
</dbReference>
<name>A0ABY7JZR2_9ACTN</name>
<dbReference type="Pfam" id="PF13640">
    <property type="entry name" value="2OG-FeII_Oxy_3"/>
    <property type="match status" value="1"/>
</dbReference>